<evidence type="ECO:0000313" key="3">
    <source>
        <dbReference type="Proteomes" id="UP000192997"/>
    </source>
</evidence>
<dbReference type="RefSeq" id="WP_061545072.1">
    <property type="nucleotide sequence ID" value="NZ_NBYN01000027.1"/>
</dbReference>
<comment type="caution">
    <text evidence="2">The sequence shown here is derived from an EMBL/GenBank/DDBJ whole genome shotgun (WGS) entry which is preliminary data.</text>
</comment>
<sequence>MKAGLKRIEATLHDLGIRNPDSPSAKSPAKKRPFSFRVSLGSDTTQPNNTGQETVDINSNKKINSQPQEHILSSVPTFPTQDIDSKTPDLPKFKTPKFSNHRHSINPGFIIALLQEIQQTVVDWQGELEVILQQIQDIYLEGQVINGWLESNTQPQEMEGTATLRHGEIEAILDYVQQICQSEVKVDRSSRTDYRLCGVDANGQLWSRPCSVEEVPSLSIAIARYQKLRQLLGRKHYLESRLTKLSETLVDLQGGLK</sequence>
<gene>
    <name evidence="2" type="ORF">B7O87_05885</name>
</gene>
<feature type="region of interest" description="Disordered" evidence="1">
    <location>
        <begin position="14"/>
        <end position="53"/>
    </location>
</feature>
<evidence type="ECO:0000256" key="1">
    <source>
        <dbReference type="SAM" id="MobiDB-lite"/>
    </source>
</evidence>
<protein>
    <submittedName>
        <fullName evidence="2">Uncharacterized protein</fullName>
    </submittedName>
</protein>
<proteinExistence type="predicted"/>
<dbReference type="Proteomes" id="UP000192997">
    <property type="component" value="Unassembled WGS sequence"/>
</dbReference>
<name>A0A1X4G964_9CYAN</name>
<dbReference type="EMBL" id="NBYN01000027">
    <property type="protein sequence ID" value="OSO93316.1"/>
    <property type="molecule type" value="Genomic_DNA"/>
</dbReference>
<organism evidence="2 3">
    <name type="scientific">Cylindrospermopsis raciborskii CENA303</name>
    <dbReference type="NCBI Taxonomy" id="1170769"/>
    <lineage>
        <taxon>Bacteria</taxon>
        <taxon>Bacillati</taxon>
        <taxon>Cyanobacteriota</taxon>
        <taxon>Cyanophyceae</taxon>
        <taxon>Nostocales</taxon>
        <taxon>Aphanizomenonaceae</taxon>
        <taxon>Cylindrospermopsis</taxon>
    </lineage>
</organism>
<evidence type="ECO:0000313" key="2">
    <source>
        <dbReference type="EMBL" id="OSO93316.1"/>
    </source>
</evidence>
<feature type="compositionally biased region" description="Polar residues" evidence="1">
    <location>
        <begin position="41"/>
        <end position="53"/>
    </location>
</feature>
<reference evidence="3" key="1">
    <citation type="submission" date="2017-04" db="EMBL/GenBank/DDBJ databases">
        <authorList>
            <person name="Abreu V.A."/>
            <person name="Popin R.V."/>
            <person name="Rigonato J."/>
            <person name="Andreote A.P."/>
            <person name="Schaker P.C."/>
            <person name="Hoff-Risseti C."/>
            <person name="Alvarenga D.O."/>
            <person name="Varani A.M."/>
            <person name="Fiore M.F."/>
        </authorList>
    </citation>
    <scope>NUCLEOTIDE SEQUENCE [LARGE SCALE GENOMIC DNA]</scope>
    <source>
        <strain evidence="3">CENA303</strain>
    </source>
</reference>
<accession>A0A1X4G964</accession>
<dbReference type="AlphaFoldDB" id="A0A1X4G964"/>